<proteinExistence type="predicted"/>
<gene>
    <name evidence="1" type="primary">Dsim\GD14007</name>
    <name evidence="1" type="ORF">Dsim_GD14007</name>
</gene>
<accession>B4QKC6</accession>
<dbReference type="HOGENOM" id="CLU_2963256_0_0_1"/>
<organism evidence="1 2">
    <name type="scientific">Drosophila simulans</name>
    <name type="common">Fruit fly</name>
    <dbReference type="NCBI Taxonomy" id="7240"/>
    <lineage>
        <taxon>Eukaryota</taxon>
        <taxon>Metazoa</taxon>
        <taxon>Ecdysozoa</taxon>
        <taxon>Arthropoda</taxon>
        <taxon>Hexapoda</taxon>
        <taxon>Insecta</taxon>
        <taxon>Pterygota</taxon>
        <taxon>Neoptera</taxon>
        <taxon>Endopterygota</taxon>
        <taxon>Diptera</taxon>
        <taxon>Brachycera</taxon>
        <taxon>Muscomorpha</taxon>
        <taxon>Ephydroidea</taxon>
        <taxon>Drosophilidae</taxon>
        <taxon>Drosophila</taxon>
        <taxon>Sophophora</taxon>
    </lineage>
</organism>
<keyword evidence="2" id="KW-1185">Reference proteome</keyword>
<evidence type="ECO:0000313" key="2">
    <source>
        <dbReference type="Proteomes" id="UP000000304"/>
    </source>
</evidence>
<dbReference type="Proteomes" id="UP000000304">
    <property type="component" value="Chromosome 3L"/>
</dbReference>
<name>B4QKC6_DROSI</name>
<protein>
    <submittedName>
        <fullName evidence="1">GD14007</fullName>
    </submittedName>
</protein>
<evidence type="ECO:0000313" key="1">
    <source>
        <dbReference type="EMBL" id="EDX09549.1"/>
    </source>
</evidence>
<sequence length="59" mass="6961">MPLPMGHTFYHTTSNRRTAPGDCWLLCWSPATAYYHNHQAHQQHMLMPTTISQLWLPPW</sequence>
<dbReference type="AlphaFoldDB" id="B4QKC6"/>
<reference evidence="1 2" key="1">
    <citation type="journal article" date="2007" name="Nature">
        <title>Evolution of genes and genomes on the Drosophila phylogeny.</title>
        <authorList>
            <consortium name="Drosophila 12 Genomes Consortium"/>
            <person name="Clark A.G."/>
            <person name="Eisen M.B."/>
            <person name="Smith D.R."/>
            <person name="Bergman C.M."/>
            <person name="Oliver B."/>
            <person name="Markow T.A."/>
            <person name="Kaufman T.C."/>
            <person name="Kellis M."/>
            <person name="Gelbart W."/>
            <person name="Iyer V.N."/>
            <person name="Pollard D.A."/>
            <person name="Sackton T.B."/>
            <person name="Larracuente A.M."/>
            <person name="Singh N.D."/>
            <person name="Abad J.P."/>
            <person name="Abt D.N."/>
            <person name="Adryan B."/>
            <person name="Aguade M."/>
            <person name="Akashi H."/>
            <person name="Anderson W.W."/>
            <person name="Aquadro C.F."/>
            <person name="Ardell D.H."/>
            <person name="Arguello R."/>
            <person name="Artieri C.G."/>
            <person name="Barbash D.A."/>
            <person name="Barker D."/>
            <person name="Barsanti P."/>
            <person name="Batterham P."/>
            <person name="Batzoglou S."/>
            <person name="Begun D."/>
            <person name="Bhutkar A."/>
            <person name="Blanco E."/>
            <person name="Bosak S.A."/>
            <person name="Bradley R.K."/>
            <person name="Brand A.D."/>
            <person name="Brent M.R."/>
            <person name="Brooks A.N."/>
            <person name="Brown R.H."/>
            <person name="Butlin R.K."/>
            <person name="Caggese C."/>
            <person name="Calvi B.R."/>
            <person name="Bernardo de Carvalho A."/>
            <person name="Caspi A."/>
            <person name="Castrezana S."/>
            <person name="Celniker S.E."/>
            <person name="Chang J.L."/>
            <person name="Chapple C."/>
            <person name="Chatterji S."/>
            <person name="Chinwalla A."/>
            <person name="Civetta A."/>
            <person name="Clifton S.W."/>
            <person name="Comeron J.M."/>
            <person name="Costello J.C."/>
            <person name="Coyne J.A."/>
            <person name="Daub J."/>
            <person name="David R.G."/>
            <person name="Delcher A.L."/>
            <person name="Delehaunty K."/>
            <person name="Do C.B."/>
            <person name="Ebling H."/>
            <person name="Edwards K."/>
            <person name="Eickbush T."/>
            <person name="Evans J.D."/>
            <person name="Filipski A."/>
            <person name="Findeiss S."/>
            <person name="Freyhult E."/>
            <person name="Fulton L."/>
            <person name="Fulton R."/>
            <person name="Garcia A.C."/>
            <person name="Gardiner A."/>
            <person name="Garfield D.A."/>
            <person name="Garvin B.E."/>
            <person name="Gibson G."/>
            <person name="Gilbert D."/>
            <person name="Gnerre S."/>
            <person name="Godfrey J."/>
            <person name="Good R."/>
            <person name="Gotea V."/>
            <person name="Gravely B."/>
            <person name="Greenberg A.J."/>
            <person name="Griffiths-Jones S."/>
            <person name="Gross S."/>
            <person name="Guigo R."/>
            <person name="Gustafson E.A."/>
            <person name="Haerty W."/>
            <person name="Hahn M.W."/>
            <person name="Halligan D.L."/>
            <person name="Halpern A.L."/>
            <person name="Halter G.M."/>
            <person name="Han M.V."/>
            <person name="Heger A."/>
            <person name="Hillier L."/>
            <person name="Hinrichs A.S."/>
            <person name="Holmes I."/>
            <person name="Hoskins R.A."/>
            <person name="Hubisz M.J."/>
            <person name="Hultmark D."/>
            <person name="Huntley M.A."/>
            <person name="Jaffe D.B."/>
            <person name="Jagadeeshan S."/>
            <person name="Jeck W.R."/>
            <person name="Johnson J."/>
            <person name="Jones C.D."/>
            <person name="Jordan W.C."/>
            <person name="Karpen G.H."/>
            <person name="Kataoka E."/>
            <person name="Keightley P.D."/>
            <person name="Kheradpour P."/>
            <person name="Kirkness E.F."/>
            <person name="Koerich L.B."/>
            <person name="Kristiansen K."/>
            <person name="Kudrna D."/>
            <person name="Kulathinal R.J."/>
            <person name="Kumar S."/>
            <person name="Kwok R."/>
            <person name="Lander E."/>
            <person name="Langley C.H."/>
            <person name="Lapoint R."/>
            <person name="Lazzaro B.P."/>
            <person name="Lee S.J."/>
            <person name="Levesque L."/>
            <person name="Li R."/>
            <person name="Lin C.F."/>
            <person name="Lin M.F."/>
            <person name="Lindblad-Toh K."/>
            <person name="Llopart A."/>
            <person name="Long M."/>
            <person name="Low L."/>
            <person name="Lozovsky E."/>
            <person name="Lu J."/>
            <person name="Luo M."/>
            <person name="Machado C.A."/>
            <person name="Makalowski W."/>
            <person name="Marzo M."/>
            <person name="Matsuda M."/>
            <person name="Matzkin L."/>
            <person name="McAllister B."/>
            <person name="McBride C.S."/>
            <person name="McKernan B."/>
            <person name="McKernan K."/>
            <person name="Mendez-Lago M."/>
            <person name="Minx P."/>
            <person name="Mollenhauer M.U."/>
            <person name="Montooth K."/>
            <person name="Mount S.M."/>
            <person name="Mu X."/>
            <person name="Myers E."/>
            <person name="Negre B."/>
            <person name="Newfeld S."/>
            <person name="Nielsen R."/>
            <person name="Noor M.A."/>
            <person name="O'Grady P."/>
            <person name="Pachter L."/>
            <person name="Papaceit M."/>
            <person name="Parisi M.J."/>
            <person name="Parisi M."/>
            <person name="Parts L."/>
            <person name="Pedersen J.S."/>
            <person name="Pesole G."/>
            <person name="Phillippy A.M."/>
            <person name="Ponting C.P."/>
            <person name="Pop M."/>
            <person name="Porcelli D."/>
            <person name="Powell J.R."/>
            <person name="Prohaska S."/>
            <person name="Pruitt K."/>
            <person name="Puig M."/>
            <person name="Quesneville H."/>
            <person name="Ram K.R."/>
            <person name="Rand D."/>
            <person name="Rasmussen M.D."/>
            <person name="Reed L.K."/>
            <person name="Reenan R."/>
            <person name="Reily A."/>
            <person name="Remington K.A."/>
            <person name="Rieger T.T."/>
            <person name="Ritchie M.G."/>
            <person name="Robin C."/>
            <person name="Rogers Y.H."/>
            <person name="Rohde C."/>
            <person name="Rozas J."/>
            <person name="Rubenfield M.J."/>
            <person name="Ruiz A."/>
            <person name="Russo S."/>
            <person name="Salzberg S.L."/>
            <person name="Sanchez-Gracia A."/>
            <person name="Saranga D.J."/>
            <person name="Sato H."/>
            <person name="Schaeffer S.W."/>
            <person name="Schatz M.C."/>
            <person name="Schlenke T."/>
            <person name="Schwartz R."/>
            <person name="Segarra C."/>
            <person name="Singh R.S."/>
            <person name="Sirot L."/>
            <person name="Sirota M."/>
            <person name="Sisneros N.B."/>
            <person name="Smith C.D."/>
            <person name="Smith T.F."/>
            <person name="Spieth J."/>
            <person name="Stage D.E."/>
            <person name="Stark A."/>
            <person name="Stephan W."/>
            <person name="Strausberg R.L."/>
            <person name="Strempel S."/>
            <person name="Sturgill D."/>
            <person name="Sutton G."/>
            <person name="Sutton G.G."/>
            <person name="Tao W."/>
            <person name="Teichmann S."/>
            <person name="Tobari Y.N."/>
            <person name="Tomimura Y."/>
            <person name="Tsolas J.M."/>
            <person name="Valente V.L."/>
            <person name="Venter E."/>
            <person name="Venter J.C."/>
            <person name="Vicario S."/>
            <person name="Vieira F.G."/>
            <person name="Vilella A.J."/>
            <person name="Villasante A."/>
            <person name="Walenz B."/>
            <person name="Wang J."/>
            <person name="Wasserman M."/>
            <person name="Watts T."/>
            <person name="Wilson D."/>
            <person name="Wilson R.K."/>
            <person name="Wing R.A."/>
            <person name="Wolfner M.F."/>
            <person name="Wong A."/>
            <person name="Wong G.K."/>
            <person name="Wu C.I."/>
            <person name="Wu G."/>
            <person name="Yamamoto D."/>
            <person name="Yang H.P."/>
            <person name="Yang S.P."/>
            <person name="Yorke J.A."/>
            <person name="Yoshida K."/>
            <person name="Zdobnov E."/>
            <person name="Zhang P."/>
            <person name="Zhang Y."/>
            <person name="Zimin A.V."/>
            <person name="Baldwin J."/>
            <person name="Abdouelleil A."/>
            <person name="Abdulkadir J."/>
            <person name="Abebe A."/>
            <person name="Abera B."/>
            <person name="Abreu J."/>
            <person name="Acer S.C."/>
            <person name="Aftuck L."/>
            <person name="Alexander A."/>
            <person name="An P."/>
            <person name="Anderson E."/>
            <person name="Anderson S."/>
            <person name="Arachi H."/>
            <person name="Azer M."/>
            <person name="Bachantsang P."/>
            <person name="Barry A."/>
            <person name="Bayul T."/>
            <person name="Berlin A."/>
            <person name="Bessette D."/>
            <person name="Bloom T."/>
            <person name="Blye J."/>
            <person name="Boguslavskiy L."/>
            <person name="Bonnet C."/>
            <person name="Boukhgalter B."/>
            <person name="Bourzgui I."/>
            <person name="Brown A."/>
            <person name="Cahill P."/>
            <person name="Channer S."/>
            <person name="Cheshatsang Y."/>
            <person name="Chuda L."/>
            <person name="Citroen M."/>
            <person name="Collymore A."/>
            <person name="Cooke P."/>
            <person name="Costello M."/>
            <person name="D'Aco K."/>
            <person name="Daza R."/>
            <person name="De Haan G."/>
            <person name="DeGray S."/>
            <person name="DeMaso C."/>
            <person name="Dhargay N."/>
            <person name="Dooley K."/>
            <person name="Dooley E."/>
            <person name="Doricent M."/>
            <person name="Dorje P."/>
            <person name="Dorjee K."/>
            <person name="Dupes A."/>
            <person name="Elong R."/>
            <person name="Falk J."/>
            <person name="Farina A."/>
            <person name="Faro S."/>
            <person name="Ferguson D."/>
            <person name="Fisher S."/>
            <person name="Foley C.D."/>
            <person name="Franke A."/>
            <person name="Friedrich D."/>
            <person name="Gadbois L."/>
            <person name="Gearin G."/>
            <person name="Gearin C.R."/>
            <person name="Giannoukos G."/>
            <person name="Goode T."/>
            <person name="Graham J."/>
            <person name="Grandbois E."/>
            <person name="Grewal S."/>
            <person name="Gyaltsen K."/>
            <person name="Hafez N."/>
            <person name="Hagos B."/>
            <person name="Hall J."/>
            <person name="Henson C."/>
            <person name="Hollinger A."/>
            <person name="Honan T."/>
            <person name="Huard M.D."/>
            <person name="Hughes L."/>
            <person name="Hurhula B."/>
            <person name="Husby M.E."/>
            <person name="Kamat A."/>
            <person name="Kanga B."/>
            <person name="Kashin S."/>
            <person name="Khazanovich D."/>
            <person name="Kisner P."/>
            <person name="Lance K."/>
            <person name="Lara M."/>
            <person name="Lee W."/>
            <person name="Lennon N."/>
            <person name="Letendre F."/>
            <person name="LeVine R."/>
            <person name="Lipovsky A."/>
            <person name="Liu X."/>
            <person name="Liu J."/>
            <person name="Liu S."/>
            <person name="Lokyitsang T."/>
            <person name="Lokyitsang Y."/>
            <person name="Lubonja R."/>
            <person name="Lui A."/>
            <person name="MacDonald P."/>
            <person name="Magnisalis V."/>
            <person name="Maru K."/>
            <person name="Matthews C."/>
            <person name="McCusker W."/>
            <person name="McDonough S."/>
            <person name="Mehta T."/>
            <person name="Meldrim J."/>
            <person name="Meneus L."/>
            <person name="Mihai O."/>
            <person name="Mihalev A."/>
            <person name="Mihova T."/>
            <person name="Mittelman R."/>
            <person name="Mlenga V."/>
            <person name="Montmayeur A."/>
            <person name="Mulrain L."/>
            <person name="Navidi A."/>
            <person name="Naylor J."/>
            <person name="Negash T."/>
            <person name="Nguyen T."/>
            <person name="Nguyen N."/>
            <person name="Nicol R."/>
            <person name="Norbu C."/>
            <person name="Norbu N."/>
            <person name="Novod N."/>
            <person name="O'Neill B."/>
            <person name="Osman S."/>
            <person name="Markiewicz E."/>
            <person name="Oyono O.L."/>
            <person name="Patti C."/>
            <person name="Phunkhang P."/>
            <person name="Pierre F."/>
            <person name="Priest M."/>
            <person name="Raghuraman S."/>
            <person name="Rege F."/>
            <person name="Reyes R."/>
            <person name="Rise C."/>
            <person name="Rogov P."/>
            <person name="Ross K."/>
            <person name="Ryan E."/>
            <person name="Settipalli S."/>
            <person name="Shea T."/>
            <person name="Sherpa N."/>
            <person name="Shi L."/>
            <person name="Shih D."/>
            <person name="Sparrow T."/>
            <person name="Spaulding J."/>
            <person name="Stalker J."/>
            <person name="Stange-Thomann N."/>
            <person name="Stavropoulos S."/>
            <person name="Stone C."/>
            <person name="Strader C."/>
            <person name="Tesfaye S."/>
            <person name="Thomson T."/>
            <person name="Thoulutsang Y."/>
            <person name="Thoulutsang D."/>
            <person name="Topham K."/>
            <person name="Topping I."/>
            <person name="Tsamla T."/>
            <person name="Vassiliev H."/>
            <person name="Vo A."/>
            <person name="Wangchuk T."/>
            <person name="Wangdi T."/>
            <person name="Weiand M."/>
            <person name="Wilkinson J."/>
            <person name="Wilson A."/>
            <person name="Yadav S."/>
            <person name="Young G."/>
            <person name="Yu Q."/>
            <person name="Zembek L."/>
            <person name="Zhong D."/>
            <person name="Zimmer A."/>
            <person name="Zwirko Z."/>
            <person name="Jaffe D.B."/>
            <person name="Alvarez P."/>
            <person name="Brockman W."/>
            <person name="Butler J."/>
            <person name="Chin C."/>
            <person name="Gnerre S."/>
            <person name="Grabherr M."/>
            <person name="Kleber M."/>
            <person name="Mauceli E."/>
            <person name="MacCallum I."/>
        </authorList>
    </citation>
    <scope>NUCLEOTIDE SEQUENCE [LARGE SCALE GENOMIC DNA]</scope>
    <source>
        <strain evidence="2">white501</strain>
    </source>
</reference>
<dbReference type="EMBL" id="CM000363">
    <property type="protein sequence ID" value="EDX09549.1"/>
    <property type="molecule type" value="Genomic_DNA"/>
</dbReference>
<dbReference type="OMA" id="HMLMPTT"/>